<reference evidence="1 2" key="1">
    <citation type="submission" date="2019-03" db="EMBL/GenBank/DDBJ databases">
        <title>Cohnella endophytica sp. nov., a novel endophytic bacterium isolated from bark of Sonneratia apetala.</title>
        <authorList>
            <person name="Tuo L."/>
        </authorList>
    </citation>
    <scope>NUCLEOTIDE SEQUENCE [LARGE SCALE GENOMIC DNA]</scope>
    <source>
        <strain evidence="1 2">CCTCC AB 208254</strain>
    </source>
</reference>
<dbReference type="EMBL" id="SOMN01000001">
    <property type="protein sequence ID" value="TFE31632.1"/>
    <property type="molecule type" value="Genomic_DNA"/>
</dbReference>
<dbReference type="AlphaFoldDB" id="A0A4Y8M736"/>
<dbReference type="OrthoDB" id="2579926at2"/>
<keyword evidence="2" id="KW-1185">Reference proteome</keyword>
<dbReference type="RefSeq" id="WP_135150203.1">
    <property type="nucleotide sequence ID" value="NZ_SOMN01000001.1"/>
</dbReference>
<name>A0A4Y8M736_9BACL</name>
<evidence type="ECO:0000313" key="1">
    <source>
        <dbReference type="EMBL" id="TFE31632.1"/>
    </source>
</evidence>
<organism evidence="1 2">
    <name type="scientific">Cohnella luojiensis</name>
    <dbReference type="NCBI Taxonomy" id="652876"/>
    <lineage>
        <taxon>Bacteria</taxon>
        <taxon>Bacillati</taxon>
        <taxon>Bacillota</taxon>
        <taxon>Bacilli</taxon>
        <taxon>Bacillales</taxon>
        <taxon>Paenibacillaceae</taxon>
        <taxon>Cohnella</taxon>
    </lineage>
</organism>
<accession>A0A4Y8M736</accession>
<comment type="caution">
    <text evidence="1">The sequence shown here is derived from an EMBL/GenBank/DDBJ whole genome shotgun (WGS) entry which is preliminary data.</text>
</comment>
<sequence>MFENEFERFIKEQIDSAVGQRLDMMKRDLTGTKRLLEVVVWPALKSFEGVKLEYEMLTTTGVKMYVDAYYEPLMIAFECEGYVSHAERITRDRFDFEKTRIRSVGKSRKMFMPYSKDQLDKQPEMCRRDFLEVLGQYTSISGSKFMEELSVYEREVIRYGVLLNRHIRLEDVKYCLKCEYKRAYNVVNQLIDKKLMRAVGTTTHRIHQYELLPLAKEYLLGLA</sequence>
<protein>
    <submittedName>
        <fullName evidence="1">Uncharacterized protein</fullName>
    </submittedName>
</protein>
<gene>
    <name evidence="1" type="ORF">E2980_00705</name>
</gene>
<dbReference type="Proteomes" id="UP000297900">
    <property type="component" value="Unassembled WGS sequence"/>
</dbReference>
<evidence type="ECO:0000313" key="2">
    <source>
        <dbReference type="Proteomes" id="UP000297900"/>
    </source>
</evidence>
<proteinExistence type="predicted"/>